<accession>A0A7C3QU14</accession>
<dbReference type="EMBL" id="DTMM01000034">
    <property type="protein sequence ID" value="HFT92669.1"/>
    <property type="molecule type" value="Genomic_DNA"/>
</dbReference>
<evidence type="ECO:0000313" key="1">
    <source>
        <dbReference type="EMBL" id="HFT92669.1"/>
    </source>
</evidence>
<protein>
    <recommendedName>
        <fullName evidence="2">AsmA-like C-terminal domain-containing protein</fullName>
    </recommendedName>
</protein>
<comment type="caution">
    <text evidence="1">The sequence shown here is derived from an EMBL/GenBank/DDBJ whole genome shotgun (WGS) entry which is preliminary data.</text>
</comment>
<sequence>MKGMGREKSLLLLLMLGVVLAVAGLWEIRHSFERTLRTDLVQTVQGAYQGQVKIGSVHLSLLLGKVTFRRILVQFPMGKEGGLETLFAFPEVEGHLSLLSILDRVYDFRDLTFFHPSITGVVHGGNDNYRGFFEKWREGVQSPKGGGAIVRSFRVQDGQVSWGSEGSPPVLAMTGLSGRVSSNFLMNRFQVRFMSPRLFVRTGGGMVTLDAVRFSGNFEKGSLRDFRLGLSMRPSWFRIQGNVTRIQDVPFLDVFFHGTVGLAGFAPILGGKAGSYSGVLLADGYVHGPAARWEGNLQVKGHRVRFATRQYRQVFLKARFSAQQLEVRPFTAALANGGDLSASLDAVLSTDRPQARLTFRQSRKSSRLLGGVPVEMTMGRQIALRRRSSVLAEWIELANRLMGVPVS</sequence>
<gene>
    <name evidence="1" type="ORF">ENX03_01770</name>
</gene>
<dbReference type="AlphaFoldDB" id="A0A7C3QU14"/>
<proteinExistence type="predicted"/>
<organism evidence="1">
    <name type="scientific">Leptospirillum ferriphilum</name>
    <dbReference type="NCBI Taxonomy" id="178606"/>
    <lineage>
        <taxon>Bacteria</taxon>
        <taxon>Pseudomonadati</taxon>
        <taxon>Nitrospirota</taxon>
        <taxon>Nitrospiria</taxon>
        <taxon>Nitrospirales</taxon>
        <taxon>Nitrospiraceae</taxon>
        <taxon>Leptospirillum</taxon>
    </lineage>
</organism>
<evidence type="ECO:0008006" key="2">
    <source>
        <dbReference type="Google" id="ProtNLM"/>
    </source>
</evidence>
<reference evidence="1" key="1">
    <citation type="journal article" date="2020" name="mSystems">
        <title>Genome- and Community-Level Interaction Insights into Carbon Utilization and Element Cycling Functions of Hydrothermarchaeota in Hydrothermal Sediment.</title>
        <authorList>
            <person name="Zhou Z."/>
            <person name="Liu Y."/>
            <person name="Xu W."/>
            <person name="Pan J."/>
            <person name="Luo Z.H."/>
            <person name="Li M."/>
        </authorList>
    </citation>
    <scope>NUCLEOTIDE SEQUENCE [LARGE SCALE GENOMIC DNA]</scope>
    <source>
        <strain evidence="1">SpSt-902</strain>
    </source>
</reference>
<name>A0A7C3QU14_9BACT</name>